<name>A0A1S2VQ60_9BACT</name>
<keyword evidence="2" id="KW-0285">Flavoprotein</keyword>
<evidence type="ECO:0000259" key="7">
    <source>
        <dbReference type="Pfam" id="PF07992"/>
    </source>
</evidence>
<comment type="similarity">
    <text evidence="1">Belongs to the class-II pyridine nucleotide-disulfide oxidoreductase family.</text>
</comment>
<dbReference type="InterPro" id="IPR050097">
    <property type="entry name" value="Ferredoxin-NADP_redctase_2"/>
</dbReference>
<keyword evidence="9" id="KW-1185">Reference proteome</keyword>
<evidence type="ECO:0000313" key="9">
    <source>
        <dbReference type="Proteomes" id="UP000181790"/>
    </source>
</evidence>
<evidence type="ECO:0000313" key="8">
    <source>
        <dbReference type="EMBL" id="OIN60510.1"/>
    </source>
</evidence>
<dbReference type="InterPro" id="IPR023753">
    <property type="entry name" value="FAD/NAD-binding_dom"/>
</dbReference>
<protein>
    <recommendedName>
        <fullName evidence="7">FAD/NAD(P)-binding domain-containing protein</fullName>
    </recommendedName>
</protein>
<feature type="domain" description="FAD/NAD(P)-binding" evidence="7">
    <location>
        <begin position="12"/>
        <end position="301"/>
    </location>
</feature>
<dbReference type="PRINTS" id="PR00469">
    <property type="entry name" value="PNDRDTASEII"/>
</dbReference>
<dbReference type="InterPro" id="IPR036188">
    <property type="entry name" value="FAD/NAD-bd_sf"/>
</dbReference>
<dbReference type="InterPro" id="IPR008255">
    <property type="entry name" value="Pyr_nucl-diS_OxRdtase_2_AS"/>
</dbReference>
<organism evidence="8 9">
    <name type="scientific">Arsenicibacter rosenii</name>
    <dbReference type="NCBI Taxonomy" id="1750698"/>
    <lineage>
        <taxon>Bacteria</taxon>
        <taxon>Pseudomonadati</taxon>
        <taxon>Bacteroidota</taxon>
        <taxon>Cytophagia</taxon>
        <taxon>Cytophagales</taxon>
        <taxon>Spirosomataceae</taxon>
        <taxon>Arsenicibacter</taxon>
    </lineage>
</organism>
<accession>A0A1S2VQ60</accession>
<dbReference type="EMBL" id="MORL01000002">
    <property type="protein sequence ID" value="OIN60510.1"/>
    <property type="molecule type" value="Genomic_DNA"/>
</dbReference>
<reference evidence="8 9" key="1">
    <citation type="submission" date="2016-10" db="EMBL/GenBank/DDBJ databases">
        <title>Arsenicibacter rosenii gen. nov., sp. nov., an efficient arsenic-methylating bacterium isolated from an arsenic-contaminated paddy soil.</title>
        <authorList>
            <person name="Huang K."/>
        </authorList>
    </citation>
    <scope>NUCLEOTIDE SEQUENCE [LARGE SCALE GENOMIC DNA]</scope>
    <source>
        <strain evidence="8 9">SM-1</strain>
    </source>
</reference>
<evidence type="ECO:0000256" key="1">
    <source>
        <dbReference type="ARBA" id="ARBA00009333"/>
    </source>
</evidence>
<dbReference type="Gene3D" id="3.50.50.60">
    <property type="entry name" value="FAD/NAD(P)-binding domain"/>
    <property type="match status" value="2"/>
</dbReference>
<keyword evidence="5" id="KW-1015">Disulfide bond</keyword>
<proteinExistence type="inferred from homology"/>
<dbReference type="AlphaFoldDB" id="A0A1S2VQ60"/>
<dbReference type="Pfam" id="PF07992">
    <property type="entry name" value="Pyr_redox_2"/>
    <property type="match status" value="1"/>
</dbReference>
<evidence type="ECO:0000256" key="2">
    <source>
        <dbReference type="ARBA" id="ARBA00022630"/>
    </source>
</evidence>
<evidence type="ECO:0000256" key="6">
    <source>
        <dbReference type="ARBA" id="ARBA00023284"/>
    </source>
</evidence>
<dbReference type="SUPFAM" id="SSF51905">
    <property type="entry name" value="FAD/NAD(P)-binding domain"/>
    <property type="match status" value="1"/>
</dbReference>
<keyword evidence="3" id="KW-0274">FAD</keyword>
<evidence type="ECO:0000256" key="5">
    <source>
        <dbReference type="ARBA" id="ARBA00023157"/>
    </source>
</evidence>
<dbReference type="GO" id="GO:0016668">
    <property type="term" value="F:oxidoreductase activity, acting on a sulfur group of donors, NAD(P) as acceptor"/>
    <property type="evidence" value="ECO:0007669"/>
    <property type="project" value="UniProtKB-ARBA"/>
</dbReference>
<evidence type="ECO:0000256" key="4">
    <source>
        <dbReference type="ARBA" id="ARBA00023002"/>
    </source>
</evidence>
<sequence length="314" mass="33758">MALDKAADERIYDVVIVGGGAAGLTTAIYAQRDKFDTLLLEKRNLGGNAFITKKIENYPGFKEISGPELMDKMAEQALTLGTKIETGVDVTSIEKSDDFFKIYTGTNTYKGKSVVIATGSTYRTLGVEGENELIGSGVHFCATCDGAFYRDKEVIVIGGGNSALEEGMFLAGFCKKVSIVHRSERFSATETYIEKLAAFSNIDVYLNHAVTAFHANTKGIFQSATIKNNQTGSTMTLSADGVFIFVGLQPNTRPYESLLNLSQSKHILTKGLNKTNVDGIFAAGDVRFGAIAQVAAATGEGVVASYGVREYLTR</sequence>
<gene>
    <name evidence="8" type="ORF">BLX24_04810</name>
</gene>
<dbReference type="PROSITE" id="PS00573">
    <property type="entry name" value="PYRIDINE_REDOX_2"/>
    <property type="match status" value="1"/>
</dbReference>
<dbReference type="PANTHER" id="PTHR48105">
    <property type="entry name" value="THIOREDOXIN REDUCTASE 1-RELATED-RELATED"/>
    <property type="match status" value="1"/>
</dbReference>
<keyword evidence="6" id="KW-0676">Redox-active center</keyword>
<dbReference type="Proteomes" id="UP000181790">
    <property type="component" value="Unassembled WGS sequence"/>
</dbReference>
<comment type="caution">
    <text evidence="8">The sequence shown here is derived from an EMBL/GenBank/DDBJ whole genome shotgun (WGS) entry which is preliminary data.</text>
</comment>
<keyword evidence="4" id="KW-0560">Oxidoreductase</keyword>
<dbReference type="PRINTS" id="PR00368">
    <property type="entry name" value="FADPNR"/>
</dbReference>
<evidence type="ECO:0000256" key="3">
    <source>
        <dbReference type="ARBA" id="ARBA00022827"/>
    </source>
</evidence>